<organism evidence="1">
    <name type="scientific">Prunus dulcis</name>
    <name type="common">Almond</name>
    <name type="synonym">Amygdalus dulcis</name>
    <dbReference type="NCBI Taxonomy" id="3755"/>
    <lineage>
        <taxon>Eukaryota</taxon>
        <taxon>Viridiplantae</taxon>
        <taxon>Streptophyta</taxon>
        <taxon>Embryophyta</taxon>
        <taxon>Tracheophyta</taxon>
        <taxon>Spermatophyta</taxon>
        <taxon>Magnoliopsida</taxon>
        <taxon>eudicotyledons</taxon>
        <taxon>Gunneridae</taxon>
        <taxon>Pentapetalae</taxon>
        <taxon>rosids</taxon>
        <taxon>fabids</taxon>
        <taxon>Rosales</taxon>
        <taxon>Rosaceae</taxon>
        <taxon>Amygdaloideae</taxon>
        <taxon>Amygdaleae</taxon>
        <taxon>Prunus</taxon>
    </lineage>
</organism>
<gene>
    <name evidence="1" type="ORF">Prudu_266S000200</name>
</gene>
<reference evidence="1" key="1">
    <citation type="journal article" date="2019" name="Science">
        <title>Mutation of a bHLH transcription factor allowed almond domestication.</title>
        <authorList>
            <person name="Sanchez-Perez R."/>
            <person name="Pavan S."/>
            <person name="Mazzeo R."/>
            <person name="Moldovan C."/>
            <person name="Aiese Cigliano R."/>
            <person name="Del Cueto J."/>
            <person name="Ricciardi F."/>
            <person name="Lotti C."/>
            <person name="Ricciardi L."/>
            <person name="Dicenta F."/>
            <person name="Lopez-Marques R.L."/>
            <person name="Lindberg Moller B."/>
        </authorList>
    </citation>
    <scope>NUCLEOTIDE SEQUENCE</scope>
</reference>
<feature type="non-terminal residue" evidence="1">
    <location>
        <position position="178"/>
    </location>
</feature>
<dbReference type="EMBL" id="AP020603">
    <property type="protein sequence ID" value="BBN68060.1"/>
    <property type="molecule type" value="Genomic_DNA"/>
</dbReference>
<dbReference type="AlphaFoldDB" id="A0A5H2Y4I1"/>
<feature type="non-terminal residue" evidence="1">
    <location>
        <position position="1"/>
    </location>
</feature>
<evidence type="ECO:0000313" key="1">
    <source>
        <dbReference type="EMBL" id="BBN68060.1"/>
    </source>
</evidence>
<protein>
    <submittedName>
        <fullName evidence="1">Serine protease inhibitor SERPIN family protein</fullName>
    </submittedName>
</protein>
<accession>A0A5H2Y4I1</accession>
<sequence>RHFKRYAQVRVYKAKLFNSLSQGDHTWHDDVLEVSGRWEGDVGDGPLVPSPIAMQLELGPDMAKDRRALNIPLRFHEWRWLLSEYQEEDGGLPLPRMLKGGRRTVLTLMICLADRKNVLLNLSQRERLLPNLQEVKLLLRTQRMGLHRGRNQGFLLLRRLKWGLLLIICQGQASRGCR</sequence>
<proteinExistence type="predicted"/>
<name>A0A5H2Y4I1_PRUDU</name>